<sequence length="170" mass="18430">MTDPARSEMCKSVPKAGGVAKPETPQYVLPPHATSSDTNLKKIIELVDIVNENVKLPFKGVTNFTVSFIDDGGQTVHSAAFKKAMHKTKTNDLAAFETVKNSWDKMLQTNKDLSFAHEQNPQAANSKHGEAEEDAGGDHKLGHAENHDVEEPQQSGNLEGAAEPSDIPEE</sequence>
<name>A0A915E4L5_9BILA</name>
<evidence type="ECO:0000313" key="3">
    <source>
        <dbReference type="WBParaSite" id="jg25750"/>
    </source>
</evidence>
<organism evidence="2 3">
    <name type="scientific">Ditylenchus dipsaci</name>
    <dbReference type="NCBI Taxonomy" id="166011"/>
    <lineage>
        <taxon>Eukaryota</taxon>
        <taxon>Metazoa</taxon>
        <taxon>Ecdysozoa</taxon>
        <taxon>Nematoda</taxon>
        <taxon>Chromadorea</taxon>
        <taxon>Rhabditida</taxon>
        <taxon>Tylenchina</taxon>
        <taxon>Tylenchomorpha</taxon>
        <taxon>Sphaerularioidea</taxon>
        <taxon>Anguinidae</taxon>
        <taxon>Anguininae</taxon>
        <taxon>Ditylenchus</taxon>
    </lineage>
</organism>
<feature type="region of interest" description="Disordered" evidence="1">
    <location>
        <begin position="1"/>
        <end position="24"/>
    </location>
</feature>
<dbReference type="Proteomes" id="UP000887574">
    <property type="component" value="Unplaced"/>
</dbReference>
<evidence type="ECO:0000313" key="2">
    <source>
        <dbReference type="Proteomes" id="UP000887574"/>
    </source>
</evidence>
<protein>
    <submittedName>
        <fullName evidence="3">Uncharacterized protein</fullName>
    </submittedName>
</protein>
<proteinExistence type="predicted"/>
<accession>A0A915E4L5</accession>
<dbReference type="AlphaFoldDB" id="A0A915E4L5"/>
<reference evidence="3" key="1">
    <citation type="submission" date="2022-11" db="UniProtKB">
        <authorList>
            <consortium name="WormBaseParasite"/>
        </authorList>
    </citation>
    <scope>IDENTIFICATION</scope>
</reference>
<keyword evidence="2" id="KW-1185">Reference proteome</keyword>
<feature type="compositionally biased region" description="Basic and acidic residues" evidence="1">
    <location>
        <begin position="136"/>
        <end position="150"/>
    </location>
</feature>
<feature type="region of interest" description="Disordered" evidence="1">
    <location>
        <begin position="119"/>
        <end position="170"/>
    </location>
</feature>
<evidence type="ECO:0000256" key="1">
    <source>
        <dbReference type="SAM" id="MobiDB-lite"/>
    </source>
</evidence>
<dbReference type="WBParaSite" id="jg25750">
    <property type="protein sequence ID" value="jg25750"/>
    <property type="gene ID" value="jg25750"/>
</dbReference>